<keyword evidence="3" id="KW-0378">Hydrolase</keyword>
<comment type="similarity">
    <text evidence="1">Belongs to the 'GDSL' lipolytic enzyme family.</text>
</comment>
<protein>
    <recommendedName>
        <fullName evidence="6">GDSL esterase/lipase</fullName>
    </recommendedName>
</protein>
<evidence type="ECO:0000256" key="2">
    <source>
        <dbReference type="ARBA" id="ARBA00022729"/>
    </source>
</evidence>
<dbReference type="AlphaFoldDB" id="A0A176VHJ3"/>
<dbReference type="CDD" id="cd01837">
    <property type="entry name" value="SGNH_plant_lipase_like"/>
    <property type="match status" value="1"/>
</dbReference>
<evidence type="ECO:0000256" key="3">
    <source>
        <dbReference type="ARBA" id="ARBA00022801"/>
    </source>
</evidence>
<comment type="caution">
    <text evidence="4">The sequence shown here is derived from an EMBL/GenBank/DDBJ whole genome shotgun (WGS) entry which is preliminary data.</text>
</comment>
<evidence type="ECO:0008006" key="6">
    <source>
        <dbReference type="Google" id="ProtNLM"/>
    </source>
</evidence>
<keyword evidence="2" id="KW-0732">Signal</keyword>
<evidence type="ECO:0000313" key="5">
    <source>
        <dbReference type="Proteomes" id="UP000077202"/>
    </source>
</evidence>
<dbReference type="GO" id="GO:0016788">
    <property type="term" value="F:hydrolase activity, acting on ester bonds"/>
    <property type="evidence" value="ECO:0007669"/>
    <property type="project" value="InterPro"/>
</dbReference>
<dbReference type="Gene3D" id="3.40.50.1110">
    <property type="entry name" value="SGNH hydrolase"/>
    <property type="match status" value="1"/>
</dbReference>
<accession>A0A176VHJ3</accession>
<keyword evidence="5" id="KW-1185">Reference proteome</keyword>
<dbReference type="PANTHER" id="PTHR22835">
    <property type="entry name" value="ZINC FINGER FYVE DOMAIN CONTAINING PROTEIN"/>
    <property type="match status" value="1"/>
</dbReference>
<sequence length="405" mass="45399">MRKGVASRGTKVAVSTAATMWLLAVALVLAIGVTTAMDITCPPAFFSFGTSLSDTGNRAHVDLPVKDFSQLPPYGVPYFGVPSNRFSDGRLILDFFASAFGFPFIEPFLTDDAPDYTRGVNFAFSGALALPYGVPYYFEVQVSQFATFKARALSSHTFTSDYPGLDKFDQGMYMVFFGRNDFTDAYGMQNLTTSEVLKRIVPLLVRVIVDHVQELYDDGARTFMVFNVNPQGCQPQYLTLFADRHSERDSNGCLAAYNRVIRIFNSRLWKAVQNLRKTLPDSMIFYADFYGVTKQVLDHPKEYGFAPDKTLVACCVIGGEYKYDPPRRCGTRGMVNGQWVDESKACSRPSDHVSWDGVHFTEAFYKHVATQLLTGRFLDPPVDFLKTCNLDFTPFNQPHAALYSR</sequence>
<dbReference type="Pfam" id="PF00657">
    <property type="entry name" value="Lipase_GDSL"/>
    <property type="match status" value="1"/>
</dbReference>
<evidence type="ECO:0000313" key="4">
    <source>
        <dbReference type="EMBL" id="OAE20340.1"/>
    </source>
</evidence>
<dbReference type="InterPro" id="IPR001087">
    <property type="entry name" value="GDSL"/>
</dbReference>
<dbReference type="EMBL" id="LVLJ01003630">
    <property type="protein sequence ID" value="OAE20340.1"/>
    <property type="molecule type" value="Genomic_DNA"/>
</dbReference>
<dbReference type="Proteomes" id="UP000077202">
    <property type="component" value="Unassembled WGS sequence"/>
</dbReference>
<evidence type="ECO:0000256" key="1">
    <source>
        <dbReference type="ARBA" id="ARBA00008668"/>
    </source>
</evidence>
<organism evidence="4 5">
    <name type="scientific">Marchantia polymorpha subsp. ruderalis</name>
    <dbReference type="NCBI Taxonomy" id="1480154"/>
    <lineage>
        <taxon>Eukaryota</taxon>
        <taxon>Viridiplantae</taxon>
        <taxon>Streptophyta</taxon>
        <taxon>Embryophyta</taxon>
        <taxon>Marchantiophyta</taxon>
        <taxon>Marchantiopsida</taxon>
        <taxon>Marchantiidae</taxon>
        <taxon>Marchantiales</taxon>
        <taxon>Marchantiaceae</taxon>
        <taxon>Marchantia</taxon>
    </lineage>
</organism>
<dbReference type="PANTHER" id="PTHR22835:SF658">
    <property type="entry name" value="GLYCOSIDE HYDROLASE FAMILY 19 CATALYTIC DOMAIN-CONTAINING PROTEIN"/>
    <property type="match status" value="1"/>
</dbReference>
<dbReference type="InterPro" id="IPR035669">
    <property type="entry name" value="SGNH_plant_lipase-like"/>
</dbReference>
<reference evidence="4" key="1">
    <citation type="submission" date="2016-03" db="EMBL/GenBank/DDBJ databases">
        <title>Mechanisms controlling the formation of the plant cell surface in tip-growing cells are functionally conserved among land plants.</title>
        <authorList>
            <person name="Honkanen S."/>
            <person name="Jones V.A."/>
            <person name="Morieri G."/>
            <person name="Champion C."/>
            <person name="Hetherington A.J."/>
            <person name="Kelly S."/>
            <person name="Saint-Marcoux D."/>
            <person name="Proust H."/>
            <person name="Prescott H."/>
            <person name="Dolan L."/>
        </authorList>
    </citation>
    <scope>NUCLEOTIDE SEQUENCE [LARGE SCALE GENOMIC DNA]</scope>
    <source>
        <tissue evidence="4">Whole gametophyte</tissue>
    </source>
</reference>
<name>A0A176VHJ3_MARPO</name>
<proteinExistence type="inferred from homology"/>
<gene>
    <name evidence="4" type="ORF">AXG93_209s1070</name>
</gene>
<dbReference type="InterPro" id="IPR036514">
    <property type="entry name" value="SGNH_hydro_sf"/>
</dbReference>